<reference evidence="1" key="1">
    <citation type="submission" date="2020-04" db="EMBL/GenBank/DDBJ databases">
        <title>Peptoniphilus sp. nov. isolated from swine feces.</title>
        <authorList>
            <person name="Ryu S.W."/>
        </authorList>
    </citation>
    <scope>NUCLEOTIDE SEQUENCE [LARGE SCALE GENOMIC DNA]</scope>
    <source>
        <strain evidence="1">AGMB00490</strain>
    </source>
</reference>
<accession>A0A848RHG5</accession>
<dbReference type="InterPro" id="IPR013324">
    <property type="entry name" value="RNA_pol_sigma_r3/r4-like"/>
</dbReference>
<sequence length="94" mass="11140">MKKIRHLICNYYILLEHITRIYNLELQVMLIDLSIALDSIELSKQDRNVLKDYMFGMSLVQIGKKYNFTRSNADFIIKKITKRVQQFLIGGDEK</sequence>
<evidence type="ECO:0000313" key="2">
    <source>
        <dbReference type="Proteomes" id="UP000568273"/>
    </source>
</evidence>
<proteinExistence type="predicted"/>
<evidence type="ECO:0000313" key="1">
    <source>
        <dbReference type="EMBL" id="NMW84696.1"/>
    </source>
</evidence>
<dbReference type="SUPFAM" id="SSF88659">
    <property type="entry name" value="Sigma3 and sigma4 domains of RNA polymerase sigma factors"/>
    <property type="match status" value="1"/>
</dbReference>
<name>A0A848RHG5_9FIRM</name>
<dbReference type="Proteomes" id="UP000568273">
    <property type="component" value="Unassembled WGS sequence"/>
</dbReference>
<dbReference type="RefSeq" id="WP_169968416.1">
    <property type="nucleotide sequence ID" value="NZ_JABDSR010000003.1"/>
</dbReference>
<dbReference type="AlphaFoldDB" id="A0A848RHG5"/>
<dbReference type="EMBL" id="JABDSR010000003">
    <property type="protein sequence ID" value="NMW84696.1"/>
    <property type="molecule type" value="Genomic_DNA"/>
</dbReference>
<organism evidence="1 2">
    <name type="scientific">Peptoniphilus faecalis</name>
    <dbReference type="NCBI Taxonomy" id="2731255"/>
    <lineage>
        <taxon>Bacteria</taxon>
        <taxon>Bacillati</taxon>
        <taxon>Bacillota</taxon>
        <taxon>Tissierellia</taxon>
        <taxon>Tissierellales</taxon>
        <taxon>Peptoniphilaceae</taxon>
        <taxon>Peptoniphilus</taxon>
    </lineage>
</organism>
<protein>
    <recommendedName>
        <fullName evidence="3">RNA polymerase sigma-70 region 4 domain-containing protein</fullName>
    </recommendedName>
</protein>
<evidence type="ECO:0008006" key="3">
    <source>
        <dbReference type="Google" id="ProtNLM"/>
    </source>
</evidence>
<keyword evidence="2" id="KW-1185">Reference proteome</keyword>
<comment type="caution">
    <text evidence="1">The sequence shown here is derived from an EMBL/GenBank/DDBJ whole genome shotgun (WGS) entry which is preliminary data.</text>
</comment>
<gene>
    <name evidence="1" type="ORF">HKO22_02920</name>
</gene>